<evidence type="ECO:0000313" key="3">
    <source>
        <dbReference type="Proteomes" id="UP000316759"/>
    </source>
</evidence>
<gene>
    <name evidence="2" type="ORF">FGIG_10176</name>
</gene>
<keyword evidence="3" id="KW-1185">Reference proteome</keyword>
<dbReference type="AlphaFoldDB" id="A0A504YZL3"/>
<keyword evidence="1" id="KW-0812">Transmembrane</keyword>
<feature type="transmembrane region" description="Helical" evidence="1">
    <location>
        <begin position="77"/>
        <end position="96"/>
    </location>
</feature>
<feature type="transmembrane region" description="Helical" evidence="1">
    <location>
        <begin position="37"/>
        <end position="57"/>
    </location>
</feature>
<comment type="caution">
    <text evidence="2">The sequence shown here is derived from an EMBL/GenBank/DDBJ whole genome shotgun (WGS) entry which is preliminary data.</text>
</comment>
<evidence type="ECO:0000313" key="2">
    <source>
        <dbReference type="EMBL" id="TPP66913.1"/>
    </source>
</evidence>
<sequence>MMQDQSMKICDDKIVEIKEIEKNIETESGNKEQRVDLFAFSFILLITGIGMSALSVYLIDFLKKYTENAFPELPTFSLVYCVLVVTFTVLIVFGMMSICSTHAVLLLMVCLRHVLLSWMTLI</sequence>
<accession>A0A504YZL3</accession>
<organism evidence="2 3">
    <name type="scientific">Fasciola gigantica</name>
    <name type="common">Giant liver fluke</name>
    <dbReference type="NCBI Taxonomy" id="46835"/>
    <lineage>
        <taxon>Eukaryota</taxon>
        <taxon>Metazoa</taxon>
        <taxon>Spiralia</taxon>
        <taxon>Lophotrochozoa</taxon>
        <taxon>Platyhelminthes</taxon>
        <taxon>Trematoda</taxon>
        <taxon>Digenea</taxon>
        <taxon>Plagiorchiida</taxon>
        <taxon>Echinostomata</taxon>
        <taxon>Echinostomatoidea</taxon>
        <taxon>Fasciolidae</taxon>
        <taxon>Fasciola</taxon>
    </lineage>
</organism>
<protein>
    <submittedName>
        <fullName evidence="2">Uncharacterized protein</fullName>
    </submittedName>
</protein>
<evidence type="ECO:0000256" key="1">
    <source>
        <dbReference type="SAM" id="Phobius"/>
    </source>
</evidence>
<dbReference type="EMBL" id="SUNJ01001285">
    <property type="protein sequence ID" value="TPP66913.1"/>
    <property type="molecule type" value="Genomic_DNA"/>
</dbReference>
<keyword evidence="1" id="KW-1133">Transmembrane helix</keyword>
<dbReference type="Proteomes" id="UP000316759">
    <property type="component" value="Unassembled WGS sequence"/>
</dbReference>
<keyword evidence="1" id="KW-0472">Membrane</keyword>
<feature type="transmembrane region" description="Helical" evidence="1">
    <location>
        <begin position="103"/>
        <end position="121"/>
    </location>
</feature>
<name>A0A504YZL3_FASGI</name>
<proteinExistence type="predicted"/>
<reference evidence="2 3" key="1">
    <citation type="submission" date="2019-04" db="EMBL/GenBank/DDBJ databases">
        <title>Annotation for the trematode Fasciola gigantica.</title>
        <authorList>
            <person name="Choi Y.-J."/>
        </authorList>
    </citation>
    <scope>NUCLEOTIDE SEQUENCE [LARGE SCALE GENOMIC DNA]</scope>
    <source>
        <strain evidence="2">Uganda_cow_1</strain>
    </source>
</reference>